<keyword evidence="3" id="KW-1185">Reference proteome</keyword>
<dbReference type="RefSeq" id="WP_343803835.1">
    <property type="nucleotide sequence ID" value="NZ_BAAADE010000002.1"/>
</dbReference>
<gene>
    <name evidence="2" type="ORF">GCM10008943_14640</name>
</gene>
<organism evidence="2 3">
    <name type="scientific">Paenochrobactrum glaciei</name>
    <dbReference type="NCBI Taxonomy" id="486407"/>
    <lineage>
        <taxon>Bacteria</taxon>
        <taxon>Pseudomonadati</taxon>
        <taxon>Pseudomonadota</taxon>
        <taxon>Alphaproteobacteria</taxon>
        <taxon>Hyphomicrobiales</taxon>
        <taxon>Brucellaceae</taxon>
        <taxon>Paenochrobactrum</taxon>
    </lineage>
</organism>
<dbReference type="EMBL" id="BAAADE010000002">
    <property type="protein sequence ID" value="GAA0600530.1"/>
    <property type="molecule type" value="Genomic_DNA"/>
</dbReference>
<protein>
    <submittedName>
        <fullName evidence="2">Uncharacterized protein</fullName>
    </submittedName>
</protein>
<sequence>MKATAKMHEQKRKLTDLSKVTVFTSSADLYKATPARAEIKIANNVQSPAPAANVPLHHTQIKSPA</sequence>
<name>A0ABP3R095_9HYPH</name>
<dbReference type="Proteomes" id="UP001424441">
    <property type="component" value="Unassembled WGS sequence"/>
</dbReference>
<proteinExistence type="predicted"/>
<feature type="region of interest" description="Disordered" evidence="1">
    <location>
        <begin position="46"/>
        <end position="65"/>
    </location>
</feature>
<comment type="caution">
    <text evidence="2">The sequence shown here is derived from an EMBL/GenBank/DDBJ whole genome shotgun (WGS) entry which is preliminary data.</text>
</comment>
<evidence type="ECO:0000313" key="3">
    <source>
        <dbReference type="Proteomes" id="UP001424441"/>
    </source>
</evidence>
<evidence type="ECO:0000256" key="1">
    <source>
        <dbReference type="SAM" id="MobiDB-lite"/>
    </source>
</evidence>
<reference evidence="3" key="1">
    <citation type="journal article" date="2019" name="Int. J. Syst. Evol. Microbiol.">
        <title>The Global Catalogue of Microorganisms (GCM) 10K type strain sequencing project: providing services to taxonomists for standard genome sequencing and annotation.</title>
        <authorList>
            <consortium name="The Broad Institute Genomics Platform"/>
            <consortium name="The Broad Institute Genome Sequencing Center for Infectious Disease"/>
            <person name="Wu L."/>
            <person name="Ma J."/>
        </authorList>
    </citation>
    <scope>NUCLEOTIDE SEQUENCE [LARGE SCALE GENOMIC DNA]</scope>
    <source>
        <strain evidence="3">JCM 15115</strain>
    </source>
</reference>
<evidence type="ECO:0000313" key="2">
    <source>
        <dbReference type="EMBL" id="GAA0600530.1"/>
    </source>
</evidence>
<accession>A0ABP3R095</accession>